<reference evidence="2 3" key="1">
    <citation type="submission" date="2019-08" db="EMBL/GenBank/DDBJ databases">
        <title>The genome of the soybean aphid Biotype 1, its phylome, world population structure and adaptation to the North American continent.</title>
        <authorList>
            <person name="Giordano R."/>
            <person name="Donthu R.K."/>
            <person name="Hernandez A.G."/>
            <person name="Wright C.L."/>
            <person name="Zimin A.V."/>
        </authorList>
    </citation>
    <scope>NUCLEOTIDE SEQUENCE [LARGE SCALE GENOMIC DNA]</scope>
    <source>
        <tissue evidence="2">Whole aphids</tissue>
    </source>
</reference>
<dbReference type="InterPro" id="IPR004345">
    <property type="entry name" value="TB2_DP1_HVA22"/>
</dbReference>
<sequence length="225" mass="27082">MTHFLNQLFVQSSAKNCLYYNQIELCNHRFIHLLYVLRNLYNIYAFIFYYTHIVDTTLQLSQILKKRGHNMNNNNNNTLFGIRKKTDYLAREFTWKKIITMSLNLNMTQLGRLIIVTFKIVISVCMVYKTIFIEDRTESSSLLNNWCTIGFFALVEYITDKLFNWLPFYQEIKLGIVLWLYFTFGIQRLYTKISRDEDDTTFFTFINQQQFHFVELTHLSNRILC</sequence>
<gene>
    <name evidence="2" type="ORF">AGLY_010930</name>
</gene>
<feature type="transmembrane region" description="Helical" evidence="1">
    <location>
        <begin position="165"/>
        <end position="186"/>
    </location>
</feature>
<evidence type="ECO:0000256" key="1">
    <source>
        <dbReference type="SAM" id="Phobius"/>
    </source>
</evidence>
<evidence type="ECO:0000313" key="3">
    <source>
        <dbReference type="Proteomes" id="UP000475862"/>
    </source>
</evidence>
<keyword evidence="1" id="KW-1133">Transmembrane helix</keyword>
<feature type="transmembrane region" description="Helical" evidence="1">
    <location>
        <begin position="110"/>
        <end position="130"/>
    </location>
</feature>
<dbReference type="Pfam" id="PF03134">
    <property type="entry name" value="TB2_DP1_HVA22"/>
    <property type="match status" value="1"/>
</dbReference>
<proteinExistence type="predicted"/>
<dbReference type="OrthoDB" id="10009287at2759"/>
<dbReference type="Proteomes" id="UP000475862">
    <property type="component" value="Unassembled WGS sequence"/>
</dbReference>
<evidence type="ECO:0008006" key="4">
    <source>
        <dbReference type="Google" id="ProtNLM"/>
    </source>
</evidence>
<evidence type="ECO:0000313" key="2">
    <source>
        <dbReference type="EMBL" id="KAE9530468.1"/>
    </source>
</evidence>
<dbReference type="AlphaFoldDB" id="A0A6G0TCL2"/>
<keyword evidence="1" id="KW-0472">Membrane</keyword>
<feature type="transmembrane region" description="Helical" evidence="1">
    <location>
        <begin position="30"/>
        <end position="50"/>
    </location>
</feature>
<keyword evidence="1" id="KW-0812">Transmembrane</keyword>
<accession>A0A6G0TCL2</accession>
<keyword evidence="3" id="KW-1185">Reference proteome</keyword>
<protein>
    <recommendedName>
        <fullName evidence="4">Receptor expression-enhancing protein</fullName>
    </recommendedName>
</protein>
<feature type="transmembrane region" description="Helical" evidence="1">
    <location>
        <begin position="142"/>
        <end position="159"/>
    </location>
</feature>
<name>A0A6G0TCL2_APHGL</name>
<comment type="caution">
    <text evidence="2">The sequence shown here is derived from an EMBL/GenBank/DDBJ whole genome shotgun (WGS) entry which is preliminary data.</text>
</comment>
<dbReference type="EMBL" id="VYZN01000042">
    <property type="protein sequence ID" value="KAE9530468.1"/>
    <property type="molecule type" value="Genomic_DNA"/>
</dbReference>
<organism evidence="2 3">
    <name type="scientific">Aphis glycines</name>
    <name type="common">Soybean aphid</name>
    <dbReference type="NCBI Taxonomy" id="307491"/>
    <lineage>
        <taxon>Eukaryota</taxon>
        <taxon>Metazoa</taxon>
        <taxon>Ecdysozoa</taxon>
        <taxon>Arthropoda</taxon>
        <taxon>Hexapoda</taxon>
        <taxon>Insecta</taxon>
        <taxon>Pterygota</taxon>
        <taxon>Neoptera</taxon>
        <taxon>Paraneoptera</taxon>
        <taxon>Hemiptera</taxon>
        <taxon>Sternorrhyncha</taxon>
        <taxon>Aphidomorpha</taxon>
        <taxon>Aphidoidea</taxon>
        <taxon>Aphididae</taxon>
        <taxon>Aphidini</taxon>
        <taxon>Aphis</taxon>
        <taxon>Aphis</taxon>
    </lineage>
</organism>